<gene>
    <name evidence="1" type="ORF">CJ263_18460</name>
</gene>
<protein>
    <submittedName>
        <fullName evidence="1">Uncharacterized protein</fullName>
    </submittedName>
</protein>
<dbReference type="AlphaFoldDB" id="A0A223VAP0"/>
<organism evidence="1 2">
    <name type="scientific">Maribacter cobaltidurans</name>
    <dbReference type="NCBI Taxonomy" id="1178778"/>
    <lineage>
        <taxon>Bacteria</taxon>
        <taxon>Pseudomonadati</taxon>
        <taxon>Bacteroidota</taxon>
        <taxon>Flavobacteriia</taxon>
        <taxon>Flavobacteriales</taxon>
        <taxon>Flavobacteriaceae</taxon>
        <taxon>Maribacter</taxon>
    </lineage>
</organism>
<dbReference type="RefSeq" id="WP_094998623.1">
    <property type="nucleotide sequence ID" value="NZ_BMJL01000005.1"/>
</dbReference>
<accession>A0A223VAP0</accession>
<sequence>MLKKLLRILGIIVLVIVIAFGTIYALYNEPLPEGRSGPEADALAQKMLNSLNYDQYKNTRFIEWSFRDGSHLYKWDRNNKKVEVQWDDYRVNLDLIATESSIGYRNGERLNAKENEDVIEDAVSMFNNDSFWLVAPYKVFDPGTRREVVALEDGSEGLLVTFNSGGTTPGDSYLWILQPSGFPKSFKMWVKIIPIGGVEATWDDWLVTDSGAFLPKTHVMGPLEISMGDVRGYNR</sequence>
<name>A0A223VAP0_9FLAO</name>
<evidence type="ECO:0000313" key="2">
    <source>
        <dbReference type="Proteomes" id="UP000215244"/>
    </source>
</evidence>
<reference evidence="1 2" key="1">
    <citation type="submission" date="2017-08" db="EMBL/GenBank/DDBJ databases">
        <title>The complete genome sequence of Maribacter sp. B1, isolated from deep-sea sediment.</title>
        <authorList>
            <person name="Wu Y.-H."/>
            <person name="Cheng H."/>
            <person name="Xu X.-W."/>
        </authorList>
    </citation>
    <scope>NUCLEOTIDE SEQUENCE [LARGE SCALE GENOMIC DNA]</scope>
    <source>
        <strain evidence="1 2">B1</strain>
    </source>
</reference>
<dbReference type="OrthoDB" id="933657at2"/>
<evidence type="ECO:0000313" key="1">
    <source>
        <dbReference type="EMBL" id="ASV32038.1"/>
    </source>
</evidence>
<proteinExistence type="predicted"/>
<dbReference type="KEGG" id="marb:CJ263_18460"/>
<keyword evidence="2" id="KW-1185">Reference proteome</keyword>
<dbReference type="EMBL" id="CP022957">
    <property type="protein sequence ID" value="ASV32038.1"/>
    <property type="molecule type" value="Genomic_DNA"/>
</dbReference>
<dbReference type="Proteomes" id="UP000215244">
    <property type="component" value="Chromosome"/>
</dbReference>